<dbReference type="GO" id="GO:0008270">
    <property type="term" value="F:zinc ion binding"/>
    <property type="evidence" value="ECO:0007669"/>
    <property type="project" value="UniProtKB-KW"/>
</dbReference>
<dbReference type="InterPro" id="IPR017907">
    <property type="entry name" value="Znf_RING_CS"/>
</dbReference>
<dbReference type="GO" id="GO:0006511">
    <property type="term" value="P:ubiquitin-dependent protein catabolic process"/>
    <property type="evidence" value="ECO:0007669"/>
    <property type="project" value="TreeGrafter"/>
</dbReference>
<dbReference type="Pfam" id="PF00498">
    <property type="entry name" value="FHA"/>
    <property type="match status" value="1"/>
</dbReference>
<keyword evidence="4" id="KW-0479">Metal-binding</keyword>
<keyword evidence="6" id="KW-0833">Ubl conjugation pathway</keyword>
<evidence type="ECO:0000256" key="4">
    <source>
        <dbReference type="ARBA" id="ARBA00022723"/>
    </source>
</evidence>
<dbReference type="CDD" id="cd16535">
    <property type="entry name" value="RING-HC_RNF8"/>
    <property type="match status" value="1"/>
</dbReference>
<comment type="similarity">
    <text evidence="1">Belongs to the CHFR family.</text>
</comment>
<dbReference type="GO" id="GO:0042393">
    <property type="term" value="F:histone binding"/>
    <property type="evidence" value="ECO:0007669"/>
    <property type="project" value="TreeGrafter"/>
</dbReference>
<dbReference type="GO" id="GO:0005829">
    <property type="term" value="C:cytosol"/>
    <property type="evidence" value="ECO:0007669"/>
    <property type="project" value="TreeGrafter"/>
</dbReference>
<dbReference type="GO" id="GO:0035861">
    <property type="term" value="C:site of double-strand break"/>
    <property type="evidence" value="ECO:0007669"/>
    <property type="project" value="TreeGrafter"/>
</dbReference>
<organism evidence="13 14">
    <name type="scientific">Paralvinella palmiformis</name>
    <dbReference type="NCBI Taxonomy" id="53620"/>
    <lineage>
        <taxon>Eukaryota</taxon>
        <taxon>Metazoa</taxon>
        <taxon>Spiralia</taxon>
        <taxon>Lophotrochozoa</taxon>
        <taxon>Annelida</taxon>
        <taxon>Polychaeta</taxon>
        <taxon>Sedentaria</taxon>
        <taxon>Canalipalpata</taxon>
        <taxon>Terebellida</taxon>
        <taxon>Terebelliformia</taxon>
        <taxon>Alvinellidae</taxon>
        <taxon>Paralvinella</taxon>
    </lineage>
</organism>
<evidence type="ECO:0000256" key="2">
    <source>
        <dbReference type="ARBA" id="ARBA00017908"/>
    </source>
</evidence>
<reference evidence="13" key="1">
    <citation type="journal article" date="2023" name="Mol. Biol. Evol.">
        <title>Third-Generation Sequencing Reveals the Adaptive Role of the Epigenome in Three Deep-Sea Polychaetes.</title>
        <authorList>
            <person name="Perez M."/>
            <person name="Aroh O."/>
            <person name="Sun Y."/>
            <person name="Lan Y."/>
            <person name="Juniper S.K."/>
            <person name="Young C.R."/>
            <person name="Angers B."/>
            <person name="Qian P.Y."/>
        </authorList>
    </citation>
    <scope>NUCLEOTIDE SEQUENCE</scope>
    <source>
        <strain evidence="13">P08H-3</strain>
    </source>
</reference>
<dbReference type="GO" id="GO:0005634">
    <property type="term" value="C:nucleus"/>
    <property type="evidence" value="ECO:0007669"/>
    <property type="project" value="TreeGrafter"/>
</dbReference>
<dbReference type="InterPro" id="IPR001841">
    <property type="entry name" value="Znf_RING"/>
</dbReference>
<dbReference type="PROSITE" id="PS00518">
    <property type="entry name" value="ZF_RING_1"/>
    <property type="match status" value="1"/>
</dbReference>
<dbReference type="Proteomes" id="UP001208570">
    <property type="component" value="Unassembled WGS sequence"/>
</dbReference>
<evidence type="ECO:0000256" key="9">
    <source>
        <dbReference type="SAM" id="Coils"/>
    </source>
</evidence>
<evidence type="ECO:0000256" key="1">
    <source>
        <dbReference type="ARBA" id="ARBA00005797"/>
    </source>
</evidence>
<dbReference type="PROSITE" id="PS50006">
    <property type="entry name" value="FHA_DOMAIN"/>
    <property type="match status" value="1"/>
</dbReference>
<dbReference type="SMART" id="SM00240">
    <property type="entry name" value="FHA"/>
    <property type="match status" value="1"/>
</dbReference>
<dbReference type="AlphaFoldDB" id="A0AAD9KBE8"/>
<dbReference type="Gene3D" id="3.30.40.10">
    <property type="entry name" value="Zinc/RING finger domain, C3HC4 (zinc finger)"/>
    <property type="match status" value="1"/>
</dbReference>
<dbReference type="PANTHER" id="PTHR15067">
    <property type="entry name" value="E3 UBIQUITIN-PROTEIN LIGASE RNF8"/>
    <property type="match status" value="1"/>
</dbReference>
<dbReference type="GO" id="GO:0070936">
    <property type="term" value="P:protein K48-linked ubiquitination"/>
    <property type="evidence" value="ECO:0007669"/>
    <property type="project" value="TreeGrafter"/>
</dbReference>
<dbReference type="PANTHER" id="PTHR15067:SF4">
    <property type="entry name" value="E3 UBIQUITIN-PROTEIN LIGASE RNF8"/>
    <property type="match status" value="1"/>
</dbReference>
<dbReference type="SMART" id="SM00184">
    <property type="entry name" value="RING"/>
    <property type="match status" value="1"/>
</dbReference>
<accession>A0AAD9KBE8</accession>
<dbReference type="GO" id="GO:0006302">
    <property type="term" value="P:double-strand break repair"/>
    <property type="evidence" value="ECO:0007669"/>
    <property type="project" value="TreeGrafter"/>
</dbReference>
<keyword evidence="9" id="KW-0175">Coiled coil</keyword>
<dbReference type="InterPro" id="IPR000253">
    <property type="entry name" value="FHA_dom"/>
</dbReference>
<keyword evidence="7" id="KW-0862">Zinc</keyword>
<feature type="coiled-coil region" evidence="9">
    <location>
        <begin position="297"/>
        <end position="366"/>
    </location>
</feature>
<evidence type="ECO:0000256" key="7">
    <source>
        <dbReference type="ARBA" id="ARBA00022833"/>
    </source>
</evidence>
<evidence type="ECO:0000256" key="5">
    <source>
        <dbReference type="ARBA" id="ARBA00022771"/>
    </source>
</evidence>
<keyword evidence="5 8" id="KW-0863">Zinc-finger</keyword>
<evidence type="ECO:0000256" key="8">
    <source>
        <dbReference type="PROSITE-ProRule" id="PRU00175"/>
    </source>
</evidence>
<feature type="domain" description="RING-type" evidence="12">
    <location>
        <begin position="381"/>
        <end position="419"/>
    </location>
</feature>
<dbReference type="SUPFAM" id="SSF57850">
    <property type="entry name" value="RING/U-box"/>
    <property type="match status" value="1"/>
</dbReference>
<keyword evidence="3" id="KW-0808">Transferase</keyword>
<feature type="domain" description="FHA" evidence="11">
    <location>
        <begin position="35"/>
        <end position="86"/>
    </location>
</feature>
<evidence type="ECO:0000313" key="13">
    <source>
        <dbReference type="EMBL" id="KAK2168241.1"/>
    </source>
</evidence>
<dbReference type="GO" id="GO:0000151">
    <property type="term" value="C:ubiquitin ligase complex"/>
    <property type="evidence" value="ECO:0007669"/>
    <property type="project" value="TreeGrafter"/>
</dbReference>
<evidence type="ECO:0000256" key="6">
    <source>
        <dbReference type="ARBA" id="ARBA00022786"/>
    </source>
</evidence>
<dbReference type="PROSITE" id="PS50089">
    <property type="entry name" value="ZF_RING_2"/>
    <property type="match status" value="1"/>
</dbReference>
<dbReference type="SUPFAM" id="SSF49879">
    <property type="entry name" value="SMAD/FHA domain"/>
    <property type="match status" value="1"/>
</dbReference>
<protein>
    <recommendedName>
        <fullName evidence="2">E3 ubiquitin-protein ligase CHFR</fullName>
    </recommendedName>
</protein>
<comment type="caution">
    <text evidence="13">The sequence shown here is derived from an EMBL/GenBank/DDBJ whole genome shotgun (WGS) entry which is preliminary data.</text>
</comment>
<dbReference type="EMBL" id="JAODUP010000019">
    <property type="protein sequence ID" value="KAK2168241.1"/>
    <property type="molecule type" value="Genomic_DNA"/>
</dbReference>
<evidence type="ECO:0000313" key="14">
    <source>
        <dbReference type="Proteomes" id="UP001208570"/>
    </source>
</evidence>
<evidence type="ECO:0000256" key="3">
    <source>
        <dbReference type="ARBA" id="ARBA00022679"/>
    </source>
</evidence>
<dbReference type="InterPro" id="IPR013083">
    <property type="entry name" value="Znf_RING/FYVE/PHD"/>
</dbReference>
<evidence type="ECO:0000259" key="11">
    <source>
        <dbReference type="PROSITE" id="PS50006"/>
    </source>
</evidence>
<evidence type="ECO:0000256" key="10">
    <source>
        <dbReference type="SAM" id="MobiDB-lite"/>
    </source>
</evidence>
<sequence>MAEEGGGSVCCCLYRLSRVSGQEHPYVILDGKESVSLGRSDTCTVVLRESKAISRCHAVLDKRSEKQWTITDCKSGNGVYVNNTKIMPGRPRLLSDQEVIELGRDCQNTQAVYYRFQFFYKAKLALLNNVGSCTGLGLSMLNRSNKVSIKRHSLDLSPRGLLRDKMRKKESWLKENISDKLAEHEAKQVLSLLAESKTAVSKLEEQLQEHCVRELTLKSELQQHEQHEELLVERKSEYKRKFEDLEKIHSAKEMEFHDMLLARSAEKHRQEAVQQQNHHLLRIELEGEFHDREQEFRETVGEKLVCLKKEKQEMKQQLKASNTQEQELRSTITELQSHQLTARNMLDMAQREAQRLANIGQETKAEMTTILETVVESEFVCAICSELFIQATSLNCSHSFCRLCIDKWLTQKNECPACRQTVTSRVRSIVLDNYINRLMEILSDQTQAQRKISLVERQNEQKLWDKPAKSRRGRGQPSGAAAQAAHSGVRPTSRPVSHVPSQPTQEQLLHARGYMPLADFLQRIQHQSRHVVQSSTGFQEPTIQNMRAGHHHHPMHHNQLIGQYPGTYHGQNQPNFYNQVQHVINSRRNNTWVAQPFNWYSAAN</sequence>
<dbReference type="Gene3D" id="2.60.200.20">
    <property type="match status" value="1"/>
</dbReference>
<proteinExistence type="inferred from homology"/>
<gene>
    <name evidence="13" type="ORF">LSH36_19g10003</name>
</gene>
<dbReference type="Pfam" id="PF13923">
    <property type="entry name" value="zf-C3HC4_2"/>
    <property type="match status" value="1"/>
</dbReference>
<dbReference type="InterPro" id="IPR008984">
    <property type="entry name" value="SMAD_FHA_dom_sf"/>
</dbReference>
<evidence type="ECO:0000259" key="12">
    <source>
        <dbReference type="PROSITE" id="PS50089"/>
    </source>
</evidence>
<feature type="compositionally biased region" description="Basic and acidic residues" evidence="10">
    <location>
        <begin position="459"/>
        <end position="468"/>
    </location>
</feature>
<name>A0AAD9KBE8_9ANNE</name>
<dbReference type="GO" id="GO:0061630">
    <property type="term" value="F:ubiquitin protein ligase activity"/>
    <property type="evidence" value="ECO:0007669"/>
    <property type="project" value="TreeGrafter"/>
</dbReference>
<feature type="region of interest" description="Disordered" evidence="10">
    <location>
        <begin position="459"/>
        <end position="505"/>
    </location>
</feature>
<keyword evidence="14" id="KW-1185">Reference proteome</keyword>